<evidence type="ECO:0008006" key="4">
    <source>
        <dbReference type="Google" id="ProtNLM"/>
    </source>
</evidence>
<sequence>MTMSYSKLITLLGLLVGVTATVGCKPKVASNQDLLNAYGGEKYTEDMVATDYEVTENQGDSIDPRTQAAIQDTISTVYVSDFEKCVEKEMDRLENRWVAGTFAIEFTIETSGMVSAATLLQEDIEERRTLNAKGEFVTSGGAAPRKAENFGSCITALVYKWEFDPPPEVTYTHTYNGQVGEAW</sequence>
<gene>
    <name evidence="2" type="ORF">ENSA7_29690</name>
</gene>
<evidence type="ECO:0000313" key="3">
    <source>
        <dbReference type="Proteomes" id="UP000238823"/>
    </source>
</evidence>
<keyword evidence="1" id="KW-0732">Signal</keyword>
<comment type="caution">
    <text evidence="2">The sequence shown here is derived from an EMBL/GenBank/DDBJ whole genome shotgun (WGS) entry which is preliminary data.</text>
</comment>
<dbReference type="PROSITE" id="PS51257">
    <property type="entry name" value="PROKAR_LIPOPROTEIN"/>
    <property type="match status" value="1"/>
</dbReference>
<reference evidence="2 3" key="1">
    <citation type="submission" date="2018-03" db="EMBL/GenBank/DDBJ databases">
        <title>Draft Genome Sequences of the Obligatory Marine Myxobacteria Enhygromyxa salina SWB007.</title>
        <authorList>
            <person name="Poehlein A."/>
            <person name="Moghaddam J.A."/>
            <person name="Harms H."/>
            <person name="Alanjari M."/>
            <person name="Koenig G.M."/>
            <person name="Daniel R."/>
            <person name="Schaeberle T.F."/>
        </authorList>
    </citation>
    <scope>NUCLEOTIDE SEQUENCE [LARGE SCALE GENOMIC DNA]</scope>
    <source>
        <strain evidence="2 3">SWB007</strain>
    </source>
</reference>
<evidence type="ECO:0000256" key="1">
    <source>
        <dbReference type="SAM" id="SignalP"/>
    </source>
</evidence>
<proteinExistence type="predicted"/>
<feature type="chain" id="PRO_5015680837" description="Lipoprotein" evidence="1">
    <location>
        <begin position="23"/>
        <end position="183"/>
    </location>
</feature>
<accession>A0A2S9YQ91</accession>
<evidence type="ECO:0000313" key="2">
    <source>
        <dbReference type="EMBL" id="PRQ07261.1"/>
    </source>
</evidence>
<dbReference type="EMBL" id="PVNL01000057">
    <property type="protein sequence ID" value="PRQ07261.1"/>
    <property type="molecule type" value="Genomic_DNA"/>
</dbReference>
<protein>
    <recommendedName>
        <fullName evidence="4">Lipoprotein</fullName>
    </recommendedName>
</protein>
<organism evidence="2 3">
    <name type="scientific">Enhygromyxa salina</name>
    <dbReference type="NCBI Taxonomy" id="215803"/>
    <lineage>
        <taxon>Bacteria</taxon>
        <taxon>Pseudomonadati</taxon>
        <taxon>Myxococcota</taxon>
        <taxon>Polyangia</taxon>
        <taxon>Nannocystales</taxon>
        <taxon>Nannocystaceae</taxon>
        <taxon>Enhygromyxa</taxon>
    </lineage>
</organism>
<feature type="signal peptide" evidence="1">
    <location>
        <begin position="1"/>
        <end position="22"/>
    </location>
</feature>
<name>A0A2S9YQ91_9BACT</name>
<dbReference type="AlphaFoldDB" id="A0A2S9YQ91"/>
<dbReference type="Proteomes" id="UP000238823">
    <property type="component" value="Unassembled WGS sequence"/>
</dbReference>